<accession>A0ABU5N170</accession>
<comment type="caution">
    <text evidence="4">The sequence shown here is derived from an EMBL/GenBank/DDBJ whole genome shotgun (WGS) entry which is preliminary data.</text>
</comment>
<keyword evidence="2" id="KW-1133">Transmembrane helix</keyword>
<dbReference type="RefSeq" id="WP_322609984.1">
    <property type="nucleotide sequence ID" value="NZ_JARVCO010000012.1"/>
</dbReference>
<keyword evidence="2" id="KW-0812">Transmembrane</keyword>
<protein>
    <submittedName>
        <fullName evidence="4">DUF4349 domain-containing protein</fullName>
    </submittedName>
</protein>
<feature type="transmembrane region" description="Helical" evidence="2">
    <location>
        <begin position="234"/>
        <end position="258"/>
    </location>
</feature>
<evidence type="ECO:0000256" key="2">
    <source>
        <dbReference type="SAM" id="Phobius"/>
    </source>
</evidence>
<evidence type="ECO:0000313" key="5">
    <source>
        <dbReference type="Proteomes" id="UP001290861"/>
    </source>
</evidence>
<feature type="domain" description="DUF4349" evidence="3">
    <location>
        <begin position="54"/>
        <end position="257"/>
    </location>
</feature>
<dbReference type="Pfam" id="PF14257">
    <property type="entry name" value="DUF4349"/>
    <property type="match status" value="1"/>
</dbReference>
<dbReference type="Proteomes" id="UP001290861">
    <property type="component" value="Unassembled WGS sequence"/>
</dbReference>
<dbReference type="InterPro" id="IPR025645">
    <property type="entry name" value="DUF4349"/>
</dbReference>
<evidence type="ECO:0000313" key="4">
    <source>
        <dbReference type="EMBL" id="MDZ8120209.1"/>
    </source>
</evidence>
<sequence length="267" mass="30996">MKKQTVIIFSILLILIPAFLIGLKGMIVTSSTIAKEEKRFCPPTPIDIIQPENRKLIKTGDLSFECHNLDKTRREIENTVKRYDGFIAKERLYYGYDKKTSNQDLKIRVPAEHFDALVSDISKGAKHIDQRVIEIEDVTDQYFDIETRLSVKRQLETRYRELLSDARDVTDILNIEEQLANVREEIESAEGQLKRLDDRIILSTLDITYYIHLDDSPGFSAYFKNGFGNGWNNLLWFAVALLNIWPFILSAIILILGFRFHRKRNAV</sequence>
<gene>
    <name evidence="4" type="ORF">P9H32_16380</name>
</gene>
<proteinExistence type="predicted"/>
<name>A0ABU5N170_9BACT</name>
<evidence type="ECO:0000256" key="1">
    <source>
        <dbReference type="SAM" id="Coils"/>
    </source>
</evidence>
<keyword evidence="5" id="KW-1185">Reference proteome</keyword>
<reference evidence="4 5" key="1">
    <citation type="journal article" date="2024" name="Appl. Environ. Microbiol.">
        <title>Pontiella agarivorans sp. nov., a novel marine anaerobic bacterium capable of degrading macroalgal polysaccharides and fixing nitrogen.</title>
        <authorList>
            <person name="Liu N."/>
            <person name="Kivenson V."/>
            <person name="Peng X."/>
            <person name="Cui Z."/>
            <person name="Lankiewicz T.S."/>
            <person name="Gosselin K.M."/>
            <person name="English C.J."/>
            <person name="Blair E.M."/>
            <person name="O'Malley M.A."/>
            <person name="Valentine D.L."/>
        </authorList>
    </citation>
    <scope>NUCLEOTIDE SEQUENCE [LARGE SCALE GENOMIC DNA]</scope>
    <source>
        <strain evidence="4 5">NLcol2</strain>
    </source>
</reference>
<organism evidence="4 5">
    <name type="scientific">Pontiella agarivorans</name>
    <dbReference type="NCBI Taxonomy" id="3038953"/>
    <lineage>
        <taxon>Bacteria</taxon>
        <taxon>Pseudomonadati</taxon>
        <taxon>Kiritimatiellota</taxon>
        <taxon>Kiritimatiellia</taxon>
        <taxon>Kiritimatiellales</taxon>
        <taxon>Pontiellaceae</taxon>
        <taxon>Pontiella</taxon>
    </lineage>
</organism>
<feature type="coiled-coil region" evidence="1">
    <location>
        <begin position="172"/>
        <end position="199"/>
    </location>
</feature>
<dbReference type="EMBL" id="JARVCO010000012">
    <property type="protein sequence ID" value="MDZ8120209.1"/>
    <property type="molecule type" value="Genomic_DNA"/>
</dbReference>
<evidence type="ECO:0000259" key="3">
    <source>
        <dbReference type="Pfam" id="PF14257"/>
    </source>
</evidence>
<keyword evidence="2" id="KW-0472">Membrane</keyword>
<keyword evidence="1" id="KW-0175">Coiled coil</keyword>